<name>A0A1R3HCI3_COCAP</name>
<evidence type="ECO:0000256" key="1">
    <source>
        <dbReference type="SAM" id="MobiDB-lite"/>
    </source>
</evidence>
<proteinExistence type="predicted"/>
<comment type="caution">
    <text evidence="2">The sequence shown here is derived from an EMBL/GenBank/DDBJ whole genome shotgun (WGS) entry which is preliminary data.</text>
</comment>
<dbReference type="Gramene" id="OMO67923">
    <property type="protein sequence ID" value="OMO67923"/>
    <property type="gene ID" value="CCACVL1_20206"/>
</dbReference>
<dbReference type="AlphaFoldDB" id="A0A1R3HCI3"/>
<evidence type="ECO:0000313" key="2">
    <source>
        <dbReference type="EMBL" id="OMO67923.1"/>
    </source>
</evidence>
<organism evidence="2 3">
    <name type="scientific">Corchorus capsularis</name>
    <name type="common">Jute</name>
    <dbReference type="NCBI Taxonomy" id="210143"/>
    <lineage>
        <taxon>Eukaryota</taxon>
        <taxon>Viridiplantae</taxon>
        <taxon>Streptophyta</taxon>
        <taxon>Embryophyta</taxon>
        <taxon>Tracheophyta</taxon>
        <taxon>Spermatophyta</taxon>
        <taxon>Magnoliopsida</taxon>
        <taxon>eudicotyledons</taxon>
        <taxon>Gunneridae</taxon>
        <taxon>Pentapetalae</taxon>
        <taxon>rosids</taxon>
        <taxon>malvids</taxon>
        <taxon>Malvales</taxon>
        <taxon>Malvaceae</taxon>
        <taxon>Grewioideae</taxon>
        <taxon>Apeibeae</taxon>
        <taxon>Corchorus</taxon>
    </lineage>
</organism>
<dbReference type="Proteomes" id="UP000188268">
    <property type="component" value="Unassembled WGS sequence"/>
</dbReference>
<feature type="region of interest" description="Disordered" evidence="1">
    <location>
        <begin position="1"/>
        <end position="22"/>
    </location>
</feature>
<reference evidence="2 3" key="1">
    <citation type="submission" date="2013-09" db="EMBL/GenBank/DDBJ databases">
        <title>Corchorus capsularis genome sequencing.</title>
        <authorList>
            <person name="Alam M."/>
            <person name="Haque M.S."/>
            <person name="Islam M.S."/>
            <person name="Emdad E.M."/>
            <person name="Islam M.M."/>
            <person name="Ahmed B."/>
            <person name="Halim A."/>
            <person name="Hossen Q.M.M."/>
            <person name="Hossain M.Z."/>
            <person name="Ahmed R."/>
            <person name="Khan M.M."/>
            <person name="Islam R."/>
            <person name="Rashid M.M."/>
            <person name="Khan S.A."/>
            <person name="Rahman M.S."/>
            <person name="Alam M."/>
        </authorList>
    </citation>
    <scope>NUCLEOTIDE SEQUENCE [LARGE SCALE GENOMIC DNA]</scope>
    <source>
        <strain evidence="3">cv. CVL-1</strain>
        <tissue evidence="2">Whole seedling</tissue>
    </source>
</reference>
<accession>A0A1R3HCI3</accession>
<evidence type="ECO:0000313" key="3">
    <source>
        <dbReference type="Proteomes" id="UP000188268"/>
    </source>
</evidence>
<keyword evidence="3" id="KW-1185">Reference proteome</keyword>
<protein>
    <submittedName>
        <fullName evidence="2">Uncharacterized protein</fullName>
    </submittedName>
</protein>
<gene>
    <name evidence="2" type="ORF">CCACVL1_20206</name>
</gene>
<sequence length="106" mass="11851">MLESRDTRCEANPPTLGARPRDPARVPLAQLLAWNAGKPGISHLNQTRWFKPNVPSPYCPHLSHKLALPSSAINHRTCALYKEHIFLHTYDVGFGGNDFNQIHNSA</sequence>
<dbReference type="EMBL" id="AWWV01012328">
    <property type="protein sequence ID" value="OMO67923.1"/>
    <property type="molecule type" value="Genomic_DNA"/>
</dbReference>